<comment type="similarity">
    <text evidence="2">Belongs to the cytochrome P450 family.</text>
</comment>
<keyword evidence="9" id="KW-0812">Transmembrane</keyword>
<dbReference type="GO" id="GO:0016705">
    <property type="term" value="F:oxidoreductase activity, acting on paired donors, with incorporation or reduction of molecular oxygen"/>
    <property type="evidence" value="ECO:0007669"/>
    <property type="project" value="InterPro"/>
</dbReference>
<dbReference type="GO" id="GO:0003755">
    <property type="term" value="F:peptidyl-prolyl cis-trans isomerase activity"/>
    <property type="evidence" value="ECO:0007669"/>
    <property type="project" value="UniProtKB-KW"/>
</dbReference>
<dbReference type="Gene3D" id="3.30.40.10">
    <property type="entry name" value="Zinc/RING finger domain, C3HC4 (zinc finger)"/>
    <property type="match status" value="1"/>
</dbReference>
<comment type="caution">
    <text evidence="11">The sequence shown here is derived from an EMBL/GenBank/DDBJ whole genome shotgun (WGS) entry which is preliminary data.</text>
</comment>
<dbReference type="PROSITE" id="PS51698">
    <property type="entry name" value="U_BOX"/>
    <property type="match status" value="1"/>
</dbReference>
<feature type="transmembrane region" description="Helical" evidence="9">
    <location>
        <begin position="35"/>
        <end position="56"/>
    </location>
</feature>
<accession>A0A0P7B6H2</accession>
<dbReference type="InterPro" id="IPR003613">
    <property type="entry name" value="Ubox_domain"/>
</dbReference>
<dbReference type="InterPro" id="IPR036396">
    <property type="entry name" value="Cyt_P450_sf"/>
</dbReference>
<gene>
    <name evidence="11" type="ORF">AK830_g1201</name>
</gene>
<dbReference type="InterPro" id="IPR002401">
    <property type="entry name" value="Cyt_P450_E_grp-I"/>
</dbReference>
<evidence type="ECO:0000313" key="12">
    <source>
        <dbReference type="Proteomes" id="UP000050424"/>
    </source>
</evidence>
<dbReference type="SUPFAM" id="SSF48264">
    <property type="entry name" value="Cytochrome P450"/>
    <property type="match status" value="1"/>
</dbReference>
<dbReference type="InterPro" id="IPR050121">
    <property type="entry name" value="Cytochrome_P450_monoxygenase"/>
</dbReference>
<evidence type="ECO:0000256" key="6">
    <source>
        <dbReference type="ARBA" id="ARBA00023004"/>
    </source>
</evidence>
<evidence type="ECO:0000256" key="2">
    <source>
        <dbReference type="ARBA" id="ARBA00010617"/>
    </source>
</evidence>
<dbReference type="PRINTS" id="PR00385">
    <property type="entry name" value="P450"/>
</dbReference>
<dbReference type="PANTHER" id="PTHR24305">
    <property type="entry name" value="CYTOCHROME P450"/>
    <property type="match status" value="1"/>
</dbReference>
<dbReference type="GO" id="GO:0005506">
    <property type="term" value="F:iron ion binding"/>
    <property type="evidence" value="ECO:0007669"/>
    <property type="project" value="InterPro"/>
</dbReference>
<dbReference type="SMART" id="SM00504">
    <property type="entry name" value="Ubox"/>
    <property type="match status" value="1"/>
</dbReference>
<dbReference type="GO" id="GO:0016567">
    <property type="term" value="P:protein ubiquitination"/>
    <property type="evidence" value="ECO:0007669"/>
    <property type="project" value="InterPro"/>
</dbReference>
<dbReference type="PRINTS" id="PR00463">
    <property type="entry name" value="EP450I"/>
</dbReference>
<comment type="cofactor">
    <cofactor evidence="1 8">
        <name>heme</name>
        <dbReference type="ChEBI" id="CHEBI:30413"/>
    </cofactor>
</comment>
<dbReference type="EC" id="5.2.1.8" evidence="3"/>
<keyword evidence="4 8" id="KW-0349">Heme</keyword>
<dbReference type="STRING" id="78410.A0A0P7B6H2"/>
<dbReference type="PROSITE" id="PS00086">
    <property type="entry name" value="CYTOCHROME_P450"/>
    <property type="match status" value="1"/>
</dbReference>
<keyword evidence="5 8" id="KW-0479">Metal-binding</keyword>
<keyword evidence="12" id="KW-1185">Reference proteome</keyword>
<dbReference type="InterPro" id="IPR019734">
    <property type="entry name" value="TPR_rpt"/>
</dbReference>
<dbReference type="Gene3D" id="1.25.40.10">
    <property type="entry name" value="Tetratricopeptide repeat domain"/>
    <property type="match status" value="1"/>
</dbReference>
<protein>
    <recommendedName>
        <fullName evidence="3">peptidylprolyl isomerase</fullName>
        <ecNumber evidence="3">5.2.1.8</ecNumber>
    </recommendedName>
</protein>
<feature type="domain" description="U-box" evidence="10">
    <location>
        <begin position="721"/>
        <end position="794"/>
    </location>
</feature>
<evidence type="ECO:0000256" key="7">
    <source>
        <dbReference type="ARBA" id="ARBA00023110"/>
    </source>
</evidence>
<sequence length="797" mass="89282">MSFMTIGLPDSAPGLITELPDLLAPITIKALSTGVVVSILLVLTIFAYNTLVYPFYVAPLRHMPGPKDNTFLLGQASKFLQVSWIPDLFLGWAREWPDAPFIRYLGVLNSETLFVNDIRAYKEILQTKSACFVKPKFARDFAHEIVGDGLPFVEGQVHKMRRAALMRPFSAPRLKGSYHVIQGKARQLAEVLNMKKDAAGYVEIETSIWKTVLDVIGIETFGQDLNHLESDHSPLFEAFSKTMQPSTTGHIVNYINSIIPIRKFLPIQESREFAFHCQQARDFVRGHVLARIEEMRSGKARDDMPPDALQCLVEYSDPSWGTKEIVEYVVNLMVLGHDTTACSIIWAVHELSRRPHLQKRLRDEIENMPSTLAESSYSDLEKLPFLHNFVREVLRCYCAVAMAPREATRNVEIAGVPIPKGTVVQLSPAVMNLSPAVWGPTAAAFDPDRWAALAGAAASPYAFETFHNGPRMCIGKQLSVMEMKAVLAELVGRFRIEGDGAPLEVARPTFTLRPREKLVVRLLRLSTMSKSLQLKEEGNRCFQAGDYVGADSLYSKAIIADSKNPALYTNRAMARLKLGYWDSVVADCDACLAVAPDSMKAHYYLAQAQLALRDFDAGLTSALRAHALCAADNDKSLAAVTALVLRCKKDRWDDRERRRLRETRDLERDLLALLDADRKATVADAVDEAEQAEIEAEAGAKVARVKHVFERARVDAEKRREVPEWAIDDISFGIMIDPVVTKTGKSYERASIMEHLRRHPSDPLTREPLLPTELRPNLGLKQACEEFLEENGWAVDW</sequence>
<dbReference type="Gene3D" id="1.10.630.10">
    <property type="entry name" value="Cytochrome P450"/>
    <property type="match status" value="1"/>
</dbReference>
<dbReference type="AlphaFoldDB" id="A0A0P7B6H2"/>
<evidence type="ECO:0000256" key="4">
    <source>
        <dbReference type="ARBA" id="ARBA00022617"/>
    </source>
</evidence>
<evidence type="ECO:0000313" key="11">
    <source>
        <dbReference type="EMBL" id="KPM45349.1"/>
    </source>
</evidence>
<dbReference type="OrthoDB" id="1470350at2759"/>
<keyword evidence="7" id="KW-0413">Isomerase</keyword>
<evidence type="ECO:0000256" key="8">
    <source>
        <dbReference type="PIRSR" id="PIRSR602401-1"/>
    </source>
</evidence>
<dbReference type="Pfam" id="PF04564">
    <property type="entry name" value="U-box"/>
    <property type="match status" value="1"/>
</dbReference>
<dbReference type="GO" id="GO:0004497">
    <property type="term" value="F:monooxygenase activity"/>
    <property type="evidence" value="ECO:0007669"/>
    <property type="project" value="InterPro"/>
</dbReference>
<dbReference type="Pfam" id="PF00067">
    <property type="entry name" value="p450"/>
    <property type="match status" value="1"/>
</dbReference>
<dbReference type="InterPro" id="IPR011990">
    <property type="entry name" value="TPR-like_helical_dom_sf"/>
</dbReference>
<keyword evidence="6 8" id="KW-0408">Iron</keyword>
<dbReference type="Proteomes" id="UP000050424">
    <property type="component" value="Unassembled WGS sequence"/>
</dbReference>
<dbReference type="SUPFAM" id="SSF57850">
    <property type="entry name" value="RING/U-box"/>
    <property type="match status" value="1"/>
</dbReference>
<reference evidence="11 12" key="1">
    <citation type="submission" date="2015-09" db="EMBL/GenBank/DDBJ databases">
        <title>Draft genome of a European isolate of the apple canker pathogen Neonectria ditissima.</title>
        <authorList>
            <person name="Gomez-Cortecero A."/>
            <person name="Harrison R.J."/>
            <person name="Armitage A.D."/>
        </authorList>
    </citation>
    <scope>NUCLEOTIDE SEQUENCE [LARGE SCALE GENOMIC DNA]</scope>
    <source>
        <strain evidence="11 12">R09/05</strain>
    </source>
</reference>
<dbReference type="GO" id="GO:0020037">
    <property type="term" value="F:heme binding"/>
    <property type="evidence" value="ECO:0007669"/>
    <property type="project" value="InterPro"/>
</dbReference>
<keyword evidence="9" id="KW-1133">Transmembrane helix</keyword>
<evidence type="ECO:0000256" key="9">
    <source>
        <dbReference type="SAM" id="Phobius"/>
    </source>
</evidence>
<evidence type="ECO:0000259" key="10">
    <source>
        <dbReference type="PROSITE" id="PS51698"/>
    </source>
</evidence>
<dbReference type="PANTHER" id="PTHR24305:SF166">
    <property type="entry name" value="CYTOCHROME P450 12A4, MITOCHONDRIAL-RELATED"/>
    <property type="match status" value="1"/>
</dbReference>
<evidence type="ECO:0000256" key="1">
    <source>
        <dbReference type="ARBA" id="ARBA00001971"/>
    </source>
</evidence>
<evidence type="ECO:0000256" key="5">
    <source>
        <dbReference type="ARBA" id="ARBA00022723"/>
    </source>
</evidence>
<evidence type="ECO:0000256" key="3">
    <source>
        <dbReference type="ARBA" id="ARBA00013194"/>
    </source>
</evidence>
<dbReference type="SUPFAM" id="SSF48452">
    <property type="entry name" value="TPR-like"/>
    <property type="match status" value="1"/>
</dbReference>
<dbReference type="EMBL" id="LKCW01000008">
    <property type="protein sequence ID" value="KPM45349.1"/>
    <property type="molecule type" value="Genomic_DNA"/>
</dbReference>
<feature type="binding site" description="axial binding residue" evidence="8">
    <location>
        <position position="473"/>
    </location>
    <ligand>
        <name>heme</name>
        <dbReference type="ChEBI" id="CHEBI:30413"/>
    </ligand>
    <ligandPart>
        <name>Fe</name>
        <dbReference type="ChEBI" id="CHEBI:18248"/>
    </ligandPart>
</feature>
<dbReference type="InterPro" id="IPR017972">
    <property type="entry name" value="Cyt_P450_CS"/>
</dbReference>
<dbReference type="InterPro" id="IPR013083">
    <property type="entry name" value="Znf_RING/FYVE/PHD"/>
</dbReference>
<dbReference type="GO" id="GO:0004842">
    <property type="term" value="F:ubiquitin-protein transferase activity"/>
    <property type="evidence" value="ECO:0007669"/>
    <property type="project" value="InterPro"/>
</dbReference>
<keyword evidence="7" id="KW-0697">Rotamase</keyword>
<keyword evidence="9" id="KW-0472">Membrane</keyword>
<name>A0A0P7B6H2_9HYPO</name>
<proteinExistence type="inferred from homology"/>
<dbReference type="InterPro" id="IPR001128">
    <property type="entry name" value="Cyt_P450"/>
</dbReference>
<dbReference type="SMART" id="SM00028">
    <property type="entry name" value="TPR"/>
    <property type="match status" value="3"/>
</dbReference>
<organism evidence="11 12">
    <name type="scientific">Neonectria ditissima</name>
    <dbReference type="NCBI Taxonomy" id="78410"/>
    <lineage>
        <taxon>Eukaryota</taxon>
        <taxon>Fungi</taxon>
        <taxon>Dikarya</taxon>
        <taxon>Ascomycota</taxon>
        <taxon>Pezizomycotina</taxon>
        <taxon>Sordariomycetes</taxon>
        <taxon>Hypocreomycetidae</taxon>
        <taxon>Hypocreales</taxon>
        <taxon>Nectriaceae</taxon>
        <taxon>Neonectria</taxon>
    </lineage>
</organism>